<dbReference type="EMBL" id="QGKY02000164">
    <property type="protein sequence ID" value="KAF2592042.1"/>
    <property type="molecule type" value="Genomic_DNA"/>
</dbReference>
<gene>
    <name evidence="2" type="ORF">F2Q70_00043037</name>
</gene>
<protein>
    <submittedName>
        <fullName evidence="2">Uncharacterized protein</fullName>
    </submittedName>
</protein>
<proteinExistence type="predicted"/>
<organism evidence="2">
    <name type="scientific">Brassica cretica</name>
    <name type="common">Mustard</name>
    <dbReference type="NCBI Taxonomy" id="69181"/>
    <lineage>
        <taxon>Eukaryota</taxon>
        <taxon>Viridiplantae</taxon>
        <taxon>Streptophyta</taxon>
        <taxon>Embryophyta</taxon>
        <taxon>Tracheophyta</taxon>
        <taxon>Spermatophyta</taxon>
        <taxon>Magnoliopsida</taxon>
        <taxon>eudicotyledons</taxon>
        <taxon>Gunneridae</taxon>
        <taxon>Pentapetalae</taxon>
        <taxon>rosids</taxon>
        <taxon>malvids</taxon>
        <taxon>Brassicales</taxon>
        <taxon>Brassicaceae</taxon>
        <taxon>Brassiceae</taxon>
        <taxon>Brassica</taxon>
    </lineage>
</organism>
<evidence type="ECO:0000313" key="2">
    <source>
        <dbReference type="EMBL" id="KAF2592042.1"/>
    </source>
</evidence>
<comment type="caution">
    <text evidence="2">The sequence shown here is derived from an EMBL/GenBank/DDBJ whole genome shotgun (WGS) entry which is preliminary data.</text>
</comment>
<sequence length="158" mass="17022">MEHRTTPSTLDQSMAGRRVKHGPKIRTTTRTSSATFIKPTTTQPLTGKFTAQDWPQNCLQLRVLATKIDPWVSAHGTMEVDKPGDPALRILPYGYGLVSVVGALVALRVLATKIDPWVSAQGTMEGVWIYGCILQWGLPTYPSGGDQAVRSSCIGGGA</sequence>
<reference evidence="2" key="1">
    <citation type="submission" date="2019-12" db="EMBL/GenBank/DDBJ databases">
        <title>Genome sequencing and annotation of Brassica cretica.</title>
        <authorList>
            <person name="Studholme D.J."/>
            <person name="Sarris P.F."/>
        </authorList>
    </citation>
    <scope>NUCLEOTIDE SEQUENCE</scope>
    <source>
        <strain evidence="2">PFS-102/07</strain>
        <tissue evidence="2">Leaf</tissue>
    </source>
</reference>
<name>A0A8S9KDA1_BRACR</name>
<accession>A0A8S9KDA1</accession>
<dbReference type="AlphaFoldDB" id="A0A8S9KDA1"/>
<feature type="region of interest" description="Disordered" evidence="1">
    <location>
        <begin position="1"/>
        <end position="29"/>
    </location>
</feature>
<feature type="compositionally biased region" description="Polar residues" evidence="1">
    <location>
        <begin position="1"/>
        <end position="12"/>
    </location>
</feature>
<evidence type="ECO:0000256" key="1">
    <source>
        <dbReference type="SAM" id="MobiDB-lite"/>
    </source>
</evidence>